<dbReference type="OrthoDB" id="675023at2759"/>
<reference evidence="11" key="1">
    <citation type="submission" date="2011-02" db="EMBL/GenBank/DDBJ databases">
        <title>The Genome Sequence of Capsaspora owczarzaki ATCC 30864.</title>
        <authorList>
            <person name="Russ C."/>
            <person name="Cuomo C."/>
            <person name="Burger G."/>
            <person name="Gray M.W."/>
            <person name="Holland P.W.H."/>
            <person name="King N."/>
            <person name="Lang F.B.F."/>
            <person name="Roger A.J."/>
            <person name="Ruiz-Trillo I."/>
            <person name="Young S.K."/>
            <person name="Zeng Q."/>
            <person name="Gargeya S."/>
            <person name="Alvarado L."/>
            <person name="Berlin A."/>
            <person name="Chapman S.B."/>
            <person name="Chen Z."/>
            <person name="Freedman E."/>
            <person name="Gellesch M."/>
            <person name="Goldberg J."/>
            <person name="Griggs A."/>
            <person name="Gujja S."/>
            <person name="Heilman E."/>
            <person name="Heiman D."/>
            <person name="Howarth C."/>
            <person name="Mehta T."/>
            <person name="Neiman D."/>
            <person name="Pearson M."/>
            <person name="Roberts A."/>
            <person name="Saif S."/>
            <person name="Shea T."/>
            <person name="Shenoy N."/>
            <person name="Sisk P."/>
            <person name="Stolte C."/>
            <person name="Sykes S."/>
            <person name="White J."/>
            <person name="Yandava C."/>
            <person name="Haas B."/>
            <person name="Nusbaum C."/>
            <person name="Birren B."/>
        </authorList>
    </citation>
    <scope>NUCLEOTIDE SEQUENCE</scope>
    <source>
        <strain evidence="11">ATCC 30864</strain>
    </source>
</reference>
<evidence type="ECO:0000256" key="5">
    <source>
        <dbReference type="ARBA" id="ARBA00022968"/>
    </source>
</evidence>
<accession>A0A0D2VW73</accession>
<dbReference type="PROSITE" id="PS51257">
    <property type="entry name" value="PROKAR_LIPOPROTEIN"/>
    <property type="match status" value="1"/>
</dbReference>
<feature type="site" description="Interaction with galactose moiety of substrate glycoprotein" evidence="9">
    <location>
        <position position="300"/>
    </location>
</feature>
<sequence>MLRRVAKLLHHLRLTRRAVLLTALLSCAVTAAACWMLMCRDGILPRPPAPGITILESGSVVTHGFVDLDGANAVPLRLIPPSEHAALRLQQRAAPDDGSGGAAAAGCMGEDAAEWSVSVAWNRAPQAAATRCPATLPVIYAITVVKDTPAMKADLVRLANTLRQVPALHWVVVDCASKPLARVSHVLRDSGMDGAYSHLAITGCSSDLIRQRSLAIGYIERELFRRPLRIAGGLVVDYKPYIAQDMPPVNRRCIQHATPSGVVFFADMEYVYSLALFREMRFTKHASVWPVGFADGLSYEGPVVDPDSRRIIAWRTTAEQTAVLPLPVVGFAMNIALVLSAKETLMWQSQLNPLRPLSDMVASCVNLNLTLLEPQARLGRDILVWNLLTEEPSLRYEPKSDLKRFEA</sequence>
<dbReference type="eggNOG" id="KOG1476">
    <property type="taxonomic scope" value="Eukaryota"/>
</dbReference>
<evidence type="ECO:0000256" key="7">
    <source>
        <dbReference type="ARBA" id="ARBA00023136"/>
    </source>
</evidence>
<dbReference type="SUPFAM" id="SSF53448">
    <property type="entry name" value="Nucleotide-diphospho-sugar transferases"/>
    <property type="match status" value="1"/>
</dbReference>
<dbReference type="AlphaFoldDB" id="A0A0D2VW73"/>
<organism evidence="10 11">
    <name type="scientific">Capsaspora owczarzaki (strain ATCC 30864)</name>
    <dbReference type="NCBI Taxonomy" id="595528"/>
    <lineage>
        <taxon>Eukaryota</taxon>
        <taxon>Filasterea</taxon>
        <taxon>Capsaspora</taxon>
    </lineage>
</organism>
<dbReference type="InParanoid" id="A0A0D2VW73"/>
<dbReference type="InterPro" id="IPR005027">
    <property type="entry name" value="Glyco_trans_43"/>
</dbReference>
<dbReference type="GO" id="GO:0050650">
    <property type="term" value="P:chondroitin sulfate proteoglycan biosynthetic process"/>
    <property type="evidence" value="ECO:0007669"/>
    <property type="project" value="TreeGrafter"/>
</dbReference>
<dbReference type="EMBL" id="KE346369">
    <property type="protein sequence ID" value="KJE95777.1"/>
    <property type="molecule type" value="Genomic_DNA"/>
</dbReference>
<name>A0A0D2VW73_CAPO3</name>
<keyword evidence="11" id="KW-1185">Reference proteome</keyword>
<keyword evidence="7" id="KW-0472">Membrane</keyword>
<keyword evidence="4" id="KW-0812">Transmembrane</keyword>
<dbReference type="PANTHER" id="PTHR10896">
    <property type="entry name" value="GALACTOSYLGALACTOSYLXYLOSYLPROTEIN 3-BETA-GLUCURONOSYLTRANSFERASE BETA-1,3-GLUCURONYLTRANSFERASE"/>
    <property type="match status" value="1"/>
</dbReference>
<evidence type="ECO:0000256" key="1">
    <source>
        <dbReference type="ARBA" id="ARBA00004606"/>
    </source>
</evidence>
<dbReference type="GO" id="GO:0015018">
    <property type="term" value="F:galactosylgalactosylxylosylprotein 3-beta-glucuronosyltransferase activity"/>
    <property type="evidence" value="ECO:0007669"/>
    <property type="project" value="InterPro"/>
</dbReference>
<evidence type="ECO:0000313" key="11">
    <source>
        <dbReference type="Proteomes" id="UP000008743"/>
    </source>
</evidence>
<dbReference type="GO" id="GO:0000139">
    <property type="term" value="C:Golgi membrane"/>
    <property type="evidence" value="ECO:0007669"/>
    <property type="project" value="TreeGrafter"/>
</dbReference>
<keyword evidence="8" id="KW-0325">Glycoprotein</keyword>
<dbReference type="Gene3D" id="3.90.550.10">
    <property type="entry name" value="Spore Coat Polysaccharide Biosynthesis Protein SpsA, Chain A"/>
    <property type="match status" value="1"/>
</dbReference>
<evidence type="ECO:0000256" key="6">
    <source>
        <dbReference type="ARBA" id="ARBA00022989"/>
    </source>
</evidence>
<dbReference type="PhylomeDB" id="A0A0D2VW73"/>
<dbReference type="STRING" id="595528.A0A0D2VW73"/>
<comment type="subcellular location">
    <subcellularLocation>
        <location evidence="1">Membrane</location>
        <topology evidence="1">Single-pass type II membrane protein</topology>
    </subcellularLocation>
</comment>
<comment type="similarity">
    <text evidence="2">Belongs to the glycosyltransferase 43 family.</text>
</comment>
<dbReference type="Proteomes" id="UP000008743">
    <property type="component" value="Unassembled WGS sequence"/>
</dbReference>
<keyword evidence="5" id="KW-0735">Signal-anchor</keyword>
<evidence type="ECO:0000256" key="8">
    <source>
        <dbReference type="ARBA" id="ARBA00023180"/>
    </source>
</evidence>
<dbReference type="RefSeq" id="XP_004345780.2">
    <property type="nucleotide sequence ID" value="XM_004345730.2"/>
</dbReference>
<gene>
    <name evidence="10" type="ORF">CAOG_006190</name>
</gene>
<evidence type="ECO:0000256" key="2">
    <source>
        <dbReference type="ARBA" id="ARBA00007706"/>
    </source>
</evidence>
<dbReference type="InterPro" id="IPR029044">
    <property type="entry name" value="Nucleotide-diphossugar_trans"/>
</dbReference>
<keyword evidence="3" id="KW-0808">Transferase</keyword>
<keyword evidence="6" id="KW-1133">Transmembrane helix</keyword>
<evidence type="ECO:0008006" key="12">
    <source>
        <dbReference type="Google" id="ProtNLM"/>
    </source>
</evidence>
<evidence type="ECO:0000256" key="3">
    <source>
        <dbReference type="ARBA" id="ARBA00022679"/>
    </source>
</evidence>
<dbReference type="PANTHER" id="PTHR10896:SF50">
    <property type="entry name" value="GALACTOSYLGALACTOSYLXYLOSYLPROTEIN 3-BETA-GLUCURONOSYLTRANSFERASE P"/>
    <property type="match status" value="1"/>
</dbReference>
<evidence type="ECO:0000256" key="9">
    <source>
        <dbReference type="PIRSR" id="PIRSR605027-4"/>
    </source>
</evidence>
<proteinExistence type="inferred from homology"/>
<evidence type="ECO:0000256" key="4">
    <source>
        <dbReference type="ARBA" id="ARBA00022692"/>
    </source>
</evidence>
<dbReference type="Pfam" id="PF03360">
    <property type="entry name" value="Glyco_transf_43"/>
    <property type="match status" value="1"/>
</dbReference>
<dbReference type="GO" id="GO:0005975">
    <property type="term" value="P:carbohydrate metabolic process"/>
    <property type="evidence" value="ECO:0007669"/>
    <property type="project" value="TreeGrafter"/>
</dbReference>
<evidence type="ECO:0000313" key="10">
    <source>
        <dbReference type="EMBL" id="KJE95777.1"/>
    </source>
</evidence>
<protein>
    <recommendedName>
        <fullName evidence="12">Galactosylgalactosylxylosylprotein 3-beta-glucuronosyltransferase</fullName>
    </recommendedName>
</protein>